<name>A0ABP8NJ04_9BACT</name>
<feature type="signal peptide" evidence="2">
    <location>
        <begin position="1"/>
        <end position="20"/>
    </location>
</feature>
<reference evidence="4" key="1">
    <citation type="journal article" date="2019" name="Int. J. Syst. Evol. Microbiol.">
        <title>The Global Catalogue of Microorganisms (GCM) 10K type strain sequencing project: providing services to taxonomists for standard genome sequencing and annotation.</title>
        <authorList>
            <consortium name="The Broad Institute Genomics Platform"/>
            <consortium name="The Broad Institute Genome Sequencing Center for Infectious Disease"/>
            <person name="Wu L."/>
            <person name="Ma J."/>
        </authorList>
    </citation>
    <scope>NUCLEOTIDE SEQUENCE [LARGE SCALE GENOMIC DNA]</scope>
    <source>
        <strain evidence="4">JCM 32105</strain>
    </source>
</reference>
<feature type="region of interest" description="Disordered" evidence="1">
    <location>
        <begin position="46"/>
        <end position="67"/>
    </location>
</feature>
<organism evidence="3 4">
    <name type="scientific">Nemorincola caseinilytica</name>
    <dbReference type="NCBI Taxonomy" id="2054315"/>
    <lineage>
        <taxon>Bacteria</taxon>
        <taxon>Pseudomonadati</taxon>
        <taxon>Bacteroidota</taxon>
        <taxon>Chitinophagia</taxon>
        <taxon>Chitinophagales</taxon>
        <taxon>Chitinophagaceae</taxon>
        <taxon>Nemorincola</taxon>
    </lineage>
</organism>
<feature type="chain" id="PRO_5046340168" evidence="2">
    <location>
        <begin position="21"/>
        <end position="67"/>
    </location>
</feature>
<evidence type="ECO:0000256" key="2">
    <source>
        <dbReference type="SAM" id="SignalP"/>
    </source>
</evidence>
<gene>
    <name evidence="3" type="ORF">GCM10023093_19980</name>
</gene>
<dbReference type="RefSeq" id="WP_345082466.1">
    <property type="nucleotide sequence ID" value="NZ_BAABFA010000011.1"/>
</dbReference>
<keyword evidence="4" id="KW-1185">Reference proteome</keyword>
<evidence type="ECO:0000313" key="3">
    <source>
        <dbReference type="EMBL" id="GAA4466215.1"/>
    </source>
</evidence>
<protein>
    <submittedName>
        <fullName evidence="3">Uncharacterized protein</fullName>
    </submittedName>
</protein>
<evidence type="ECO:0000256" key="1">
    <source>
        <dbReference type="SAM" id="MobiDB-lite"/>
    </source>
</evidence>
<proteinExistence type="predicted"/>
<evidence type="ECO:0000313" key="4">
    <source>
        <dbReference type="Proteomes" id="UP001500067"/>
    </source>
</evidence>
<dbReference type="Proteomes" id="UP001500067">
    <property type="component" value="Unassembled WGS sequence"/>
</dbReference>
<keyword evidence="2" id="KW-0732">Signal</keyword>
<dbReference type="EMBL" id="BAABFA010000011">
    <property type="protein sequence ID" value="GAA4466215.1"/>
    <property type="molecule type" value="Genomic_DNA"/>
</dbReference>
<sequence>MKKITLLLASVVMLSGVAFAEGKSCCKKKGEKCAKEAGGHACCKDKKEKEQKEAKEETKKESAKKSS</sequence>
<comment type="caution">
    <text evidence="3">The sequence shown here is derived from an EMBL/GenBank/DDBJ whole genome shotgun (WGS) entry which is preliminary data.</text>
</comment>
<accession>A0ABP8NJ04</accession>